<dbReference type="OrthoDB" id="9810913at2"/>
<proteinExistence type="inferred from homology"/>
<comment type="similarity">
    <text evidence="3">Belongs to the DegT/DnrJ/EryC1 family.</text>
</comment>
<dbReference type="GO" id="GO:0008483">
    <property type="term" value="F:transaminase activity"/>
    <property type="evidence" value="ECO:0007669"/>
    <property type="project" value="UniProtKB-KW"/>
</dbReference>
<dbReference type="GO" id="GO:0030170">
    <property type="term" value="F:pyridoxal phosphate binding"/>
    <property type="evidence" value="ECO:0007669"/>
    <property type="project" value="TreeGrafter"/>
</dbReference>
<name>A0A398D1M0_9BACL</name>
<protein>
    <submittedName>
        <fullName evidence="4">DegT/DnrJ/EryC1/StrS family aminotransferase</fullName>
    </submittedName>
</protein>
<dbReference type="EMBL" id="QXJM01000016">
    <property type="protein sequence ID" value="RIE05074.1"/>
    <property type="molecule type" value="Genomic_DNA"/>
</dbReference>
<dbReference type="PANTHER" id="PTHR30244:SF34">
    <property type="entry name" value="DTDP-4-AMINO-4,6-DIDEOXYGALACTOSE TRANSAMINASE"/>
    <property type="match status" value="1"/>
</dbReference>
<evidence type="ECO:0000313" key="4">
    <source>
        <dbReference type="EMBL" id="RIE05074.1"/>
    </source>
</evidence>
<dbReference type="InterPro" id="IPR015422">
    <property type="entry name" value="PyrdxlP-dep_Trfase_small"/>
</dbReference>
<dbReference type="Pfam" id="PF01041">
    <property type="entry name" value="DegT_DnrJ_EryC1"/>
    <property type="match status" value="1"/>
</dbReference>
<dbReference type="Gene3D" id="3.90.1150.10">
    <property type="entry name" value="Aspartate Aminotransferase, domain 1"/>
    <property type="match status" value="1"/>
</dbReference>
<dbReference type="Proteomes" id="UP000266340">
    <property type="component" value="Unassembled WGS sequence"/>
</dbReference>
<keyword evidence="4" id="KW-0808">Transferase</keyword>
<organism evidence="4 5">
    <name type="scientific">Cohnella faecalis</name>
    <dbReference type="NCBI Taxonomy" id="2315694"/>
    <lineage>
        <taxon>Bacteria</taxon>
        <taxon>Bacillati</taxon>
        <taxon>Bacillota</taxon>
        <taxon>Bacilli</taxon>
        <taxon>Bacillales</taxon>
        <taxon>Paenibacillaceae</taxon>
        <taxon>Cohnella</taxon>
    </lineage>
</organism>
<keyword evidence="5" id="KW-1185">Reference proteome</keyword>
<dbReference type="RefSeq" id="WP_119147674.1">
    <property type="nucleotide sequence ID" value="NZ_JBHSOV010000021.1"/>
</dbReference>
<accession>A0A398D1M0</accession>
<evidence type="ECO:0000313" key="5">
    <source>
        <dbReference type="Proteomes" id="UP000266340"/>
    </source>
</evidence>
<keyword evidence="2 3" id="KW-0663">Pyridoxal phosphate</keyword>
<evidence type="ECO:0000256" key="1">
    <source>
        <dbReference type="PIRSR" id="PIRSR000390-1"/>
    </source>
</evidence>
<feature type="modified residue" description="N6-(pyridoxal phosphate)lysine" evidence="2">
    <location>
        <position position="197"/>
    </location>
</feature>
<evidence type="ECO:0000256" key="2">
    <source>
        <dbReference type="PIRSR" id="PIRSR000390-2"/>
    </source>
</evidence>
<keyword evidence="4" id="KW-0032">Aminotransferase</keyword>
<dbReference type="InterPro" id="IPR015421">
    <property type="entry name" value="PyrdxlP-dep_Trfase_major"/>
</dbReference>
<dbReference type="CDD" id="cd00616">
    <property type="entry name" value="AHBA_syn"/>
    <property type="match status" value="1"/>
</dbReference>
<sequence>MSEQLAIHGGAKVKSIPFGTGRRFGEEELQELREALEQDTLFYHYGAKVKRFLQKFNEMYGVKYSVATSSGTAAIHVALGAAGVTAGDEVITSPITDQGTVVGILYQNAIPVFADVLPDTYNLDPASVEARITKRTKAIVAVHLAGNPCDMDAIMAIARKHNLKVIEDCAQSYLSEYKGKLVGTIGDYGCFSTNDFKHISTGDGGMVTINSGDEEDYTIAHAFADKNYQRFDTKVNRDIHHLAPNYRMTELQGAVGIAQLDKLAWICDKRKEYGATLTAGLAGIPGILPPAITEGSASSYWFYLFRLDTSLLNATVDEFVAALNAEGIPSIRGYIPQPVYLQPMFQKKEAYPGTNYPFSLSDVSYDQGICPNAEAILQTSVRMGISEFYTADDIRDMVAAIRKVAAYYRMPGRS</sequence>
<dbReference type="GO" id="GO:0000271">
    <property type="term" value="P:polysaccharide biosynthetic process"/>
    <property type="evidence" value="ECO:0007669"/>
    <property type="project" value="TreeGrafter"/>
</dbReference>
<dbReference type="PIRSF" id="PIRSF000390">
    <property type="entry name" value="PLP_StrS"/>
    <property type="match status" value="1"/>
</dbReference>
<dbReference type="AlphaFoldDB" id="A0A398D1M0"/>
<feature type="active site" description="Proton acceptor" evidence="1">
    <location>
        <position position="197"/>
    </location>
</feature>
<comment type="caution">
    <text evidence="4">The sequence shown here is derived from an EMBL/GenBank/DDBJ whole genome shotgun (WGS) entry which is preliminary data.</text>
</comment>
<reference evidence="4 5" key="1">
    <citation type="submission" date="2018-09" db="EMBL/GenBank/DDBJ databases">
        <title>Cohnella cavernae sp. nov., isolated from a karst cave.</title>
        <authorList>
            <person name="Zhu H."/>
        </authorList>
    </citation>
    <scope>NUCLEOTIDE SEQUENCE [LARGE SCALE GENOMIC DNA]</scope>
    <source>
        <strain evidence="4 5">K2E09-144</strain>
    </source>
</reference>
<dbReference type="Gene3D" id="3.40.640.10">
    <property type="entry name" value="Type I PLP-dependent aspartate aminotransferase-like (Major domain)"/>
    <property type="match status" value="1"/>
</dbReference>
<evidence type="ECO:0000256" key="3">
    <source>
        <dbReference type="RuleBase" id="RU004508"/>
    </source>
</evidence>
<dbReference type="InterPro" id="IPR000653">
    <property type="entry name" value="DegT/StrS_aminotransferase"/>
</dbReference>
<dbReference type="SUPFAM" id="SSF53383">
    <property type="entry name" value="PLP-dependent transferases"/>
    <property type="match status" value="1"/>
</dbReference>
<gene>
    <name evidence="4" type="ORF">D3H35_02785</name>
</gene>
<dbReference type="PANTHER" id="PTHR30244">
    <property type="entry name" value="TRANSAMINASE"/>
    <property type="match status" value="1"/>
</dbReference>
<dbReference type="InterPro" id="IPR015424">
    <property type="entry name" value="PyrdxlP-dep_Trfase"/>
</dbReference>